<dbReference type="EMBL" id="FOTR01000017">
    <property type="protein sequence ID" value="SFM40768.1"/>
    <property type="molecule type" value="Genomic_DNA"/>
</dbReference>
<comment type="function">
    <text evidence="9">Essential subunit of the Sec protein translocation channel SecYEG. Clamps together the 2 halves of SecY. May contact the channel plug during translocation.</text>
</comment>
<feature type="transmembrane region" description="Helical" evidence="9">
    <location>
        <begin position="25"/>
        <end position="46"/>
    </location>
</feature>
<keyword evidence="5 9" id="KW-0653">Protein transport</keyword>
<keyword evidence="7 9" id="KW-0811">Translocation</keyword>
<dbReference type="InterPro" id="IPR005807">
    <property type="entry name" value="SecE_bac"/>
</dbReference>
<dbReference type="InterPro" id="IPR038379">
    <property type="entry name" value="SecE_sf"/>
</dbReference>
<dbReference type="InterPro" id="IPR001901">
    <property type="entry name" value="Translocase_SecE/Sec61-g"/>
</dbReference>
<dbReference type="Proteomes" id="UP000198565">
    <property type="component" value="Unassembled WGS sequence"/>
</dbReference>
<evidence type="ECO:0000256" key="3">
    <source>
        <dbReference type="ARBA" id="ARBA00022475"/>
    </source>
</evidence>
<comment type="subcellular location">
    <subcellularLocation>
        <location evidence="9">Cell membrane</location>
        <topology evidence="9">Single-pass membrane protein</topology>
    </subcellularLocation>
    <subcellularLocation>
        <location evidence="1">Membrane</location>
    </subcellularLocation>
</comment>
<dbReference type="GO" id="GO:0009306">
    <property type="term" value="P:protein secretion"/>
    <property type="evidence" value="ECO:0007669"/>
    <property type="project" value="UniProtKB-UniRule"/>
</dbReference>
<proteinExistence type="inferred from homology"/>
<dbReference type="PROSITE" id="PS01067">
    <property type="entry name" value="SECE_SEC61G"/>
    <property type="match status" value="1"/>
</dbReference>
<keyword evidence="6 9" id="KW-1133">Transmembrane helix</keyword>
<evidence type="ECO:0000256" key="2">
    <source>
        <dbReference type="ARBA" id="ARBA00022448"/>
    </source>
</evidence>
<evidence type="ECO:0000256" key="7">
    <source>
        <dbReference type="ARBA" id="ARBA00023010"/>
    </source>
</evidence>
<evidence type="ECO:0000256" key="9">
    <source>
        <dbReference type="HAMAP-Rule" id="MF_00422"/>
    </source>
</evidence>
<dbReference type="HAMAP" id="MF_00422">
    <property type="entry name" value="SecE"/>
    <property type="match status" value="1"/>
</dbReference>
<dbReference type="GO" id="GO:0065002">
    <property type="term" value="P:intracellular protein transmembrane transport"/>
    <property type="evidence" value="ECO:0007669"/>
    <property type="project" value="UniProtKB-UniRule"/>
</dbReference>
<gene>
    <name evidence="9" type="primary">secE</name>
    <name evidence="10" type="ORF">SAMN04487943_11711</name>
</gene>
<keyword evidence="2 9" id="KW-0813">Transport</keyword>
<organism evidence="10 11">
    <name type="scientific">Gracilibacillus orientalis</name>
    <dbReference type="NCBI Taxonomy" id="334253"/>
    <lineage>
        <taxon>Bacteria</taxon>
        <taxon>Bacillati</taxon>
        <taxon>Bacillota</taxon>
        <taxon>Bacilli</taxon>
        <taxon>Bacillales</taxon>
        <taxon>Bacillaceae</taxon>
        <taxon>Gracilibacillus</taxon>
    </lineage>
</organism>
<dbReference type="GO" id="GO:0008320">
    <property type="term" value="F:protein transmembrane transporter activity"/>
    <property type="evidence" value="ECO:0007669"/>
    <property type="project" value="UniProtKB-UniRule"/>
</dbReference>
<comment type="subunit">
    <text evidence="9">Component of the Sec protein translocase complex. Heterotrimer consisting of SecY, SecE and SecG subunits. The heterotrimers can form oligomers, although 1 heterotrimer is thought to be able to translocate proteins. Interacts with the ribosome. Interacts with SecDF, and other proteins may be involved. Interacts with SecA.</text>
</comment>
<dbReference type="GO" id="GO:0043952">
    <property type="term" value="P:protein transport by the Sec complex"/>
    <property type="evidence" value="ECO:0007669"/>
    <property type="project" value="UniProtKB-UniRule"/>
</dbReference>
<sequence length="59" mass="6954">MKPVTFLKNVNREMKKVSWPRGRELTRYTITVVFTVAFVTVFFALIDLSITQLLNMLFE</sequence>
<dbReference type="STRING" id="334253.SAMN04487943_11711"/>
<dbReference type="PANTHER" id="PTHR33910">
    <property type="entry name" value="PROTEIN TRANSLOCASE SUBUNIT SECE"/>
    <property type="match status" value="1"/>
</dbReference>
<keyword evidence="4 9" id="KW-0812">Transmembrane</keyword>
<keyword evidence="3 9" id="KW-1003">Cell membrane</keyword>
<dbReference type="PANTHER" id="PTHR33910:SF1">
    <property type="entry name" value="PROTEIN TRANSLOCASE SUBUNIT SECE"/>
    <property type="match status" value="1"/>
</dbReference>
<evidence type="ECO:0000256" key="1">
    <source>
        <dbReference type="ARBA" id="ARBA00004370"/>
    </source>
</evidence>
<evidence type="ECO:0000256" key="6">
    <source>
        <dbReference type="ARBA" id="ARBA00022989"/>
    </source>
</evidence>
<evidence type="ECO:0000313" key="10">
    <source>
        <dbReference type="EMBL" id="SFM40768.1"/>
    </source>
</evidence>
<name>A0A1I4QL14_9BACI</name>
<dbReference type="OrthoDB" id="9813233at2"/>
<comment type="similarity">
    <text evidence="9">Belongs to the SecE/SEC61-gamma family.</text>
</comment>
<dbReference type="NCBIfam" id="TIGR00964">
    <property type="entry name" value="secE_bact"/>
    <property type="match status" value="1"/>
</dbReference>
<protein>
    <recommendedName>
        <fullName evidence="9">Protein translocase subunit SecE</fullName>
    </recommendedName>
</protein>
<evidence type="ECO:0000313" key="11">
    <source>
        <dbReference type="Proteomes" id="UP000198565"/>
    </source>
</evidence>
<evidence type="ECO:0000256" key="5">
    <source>
        <dbReference type="ARBA" id="ARBA00022927"/>
    </source>
</evidence>
<keyword evidence="11" id="KW-1185">Reference proteome</keyword>
<dbReference type="Pfam" id="PF00584">
    <property type="entry name" value="SecE"/>
    <property type="match status" value="1"/>
</dbReference>
<dbReference type="GO" id="GO:0006605">
    <property type="term" value="P:protein targeting"/>
    <property type="evidence" value="ECO:0007669"/>
    <property type="project" value="UniProtKB-UniRule"/>
</dbReference>
<evidence type="ECO:0000256" key="4">
    <source>
        <dbReference type="ARBA" id="ARBA00022692"/>
    </source>
</evidence>
<dbReference type="GO" id="GO:0005886">
    <property type="term" value="C:plasma membrane"/>
    <property type="evidence" value="ECO:0007669"/>
    <property type="project" value="UniProtKB-SubCell"/>
</dbReference>
<dbReference type="Gene3D" id="1.20.5.1030">
    <property type="entry name" value="Preprotein translocase secy subunit"/>
    <property type="match status" value="1"/>
</dbReference>
<reference evidence="11" key="1">
    <citation type="submission" date="2016-10" db="EMBL/GenBank/DDBJ databases">
        <authorList>
            <person name="Varghese N."/>
            <person name="Submissions S."/>
        </authorList>
    </citation>
    <scope>NUCLEOTIDE SEQUENCE [LARGE SCALE GENOMIC DNA]</scope>
    <source>
        <strain evidence="11">CGMCC 1.4250</strain>
    </source>
</reference>
<accession>A0A1I4QL14</accession>
<dbReference type="AlphaFoldDB" id="A0A1I4QL14"/>
<dbReference type="RefSeq" id="WP_091486037.1">
    <property type="nucleotide sequence ID" value="NZ_FOTR01000017.1"/>
</dbReference>
<evidence type="ECO:0000256" key="8">
    <source>
        <dbReference type="ARBA" id="ARBA00023136"/>
    </source>
</evidence>
<keyword evidence="8 9" id="KW-0472">Membrane</keyword>